<dbReference type="PANTHER" id="PTHR30071:SF1">
    <property type="entry name" value="CYTOCHROME B_B6 PROTEIN-RELATED"/>
    <property type="match status" value="1"/>
</dbReference>
<dbReference type="GO" id="GO:0020037">
    <property type="term" value="F:heme binding"/>
    <property type="evidence" value="ECO:0007669"/>
    <property type="project" value="InterPro"/>
</dbReference>
<dbReference type="InterPro" id="IPR007816">
    <property type="entry name" value="ResB-like_domain"/>
</dbReference>
<evidence type="ECO:0000256" key="5">
    <source>
        <dbReference type="ARBA" id="ARBA00023136"/>
    </source>
</evidence>
<dbReference type="STRING" id="1433126.BN938_3027"/>
<feature type="domain" description="Cytochrome c assembly protein" evidence="7">
    <location>
        <begin position="537"/>
        <end position="737"/>
    </location>
</feature>
<keyword evidence="2 6" id="KW-0812">Transmembrane</keyword>
<name>A0A060REW9_9BACT</name>
<evidence type="ECO:0000256" key="2">
    <source>
        <dbReference type="ARBA" id="ARBA00022692"/>
    </source>
</evidence>
<reference evidence="9 10" key="1">
    <citation type="journal article" date="2015" name="Genome Announc.">
        <title>Complete Genome Sequence of the Novel Leech Symbiont Mucinivorans hirudinis M3T.</title>
        <authorList>
            <person name="Nelson M.C."/>
            <person name="Bomar L."/>
            <person name="Graf J."/>
        </authorList>
    </citation>
    <scope>NUCLEOTIDE SEQUENCE [LARGE SCALE GENOMIC DNA]</scope>
    <source>
        <strain evidence="10">M3</strain>
    </source>
</reference>
<sequence>MKILSSPRLMVILMLLYVLLIGVATFVETRYSTLTARTYFYNSWWFMLMQLVMIANFIAMSTKWQLWKQRKWGVLTSHYALALILAGALITHMFGREGIMHIREGETTDKIYGSAGEVIGQTPFSVTLDDFRLVRYPGSGSPSSFESDVTIDGRHHKIFMNNILYHSGYRLYQSSYDHDERGTILSVNQDAVGTFITYLGYLLLALGLILALLHKKSYFRVLLRSLSVITLLFTVSVGSAQKRQTPAEGSLAVEYAQGSVPSNEIATRFGKLLVQSGGRIEPVDTYSGKLLRKISRERGIAGMTPNQILLGIVTKPEVWSRVPFIYNGEELIAFVDVLDEQGVYIYGEEVELIYQKPASQRNKREKELLKLDERVNIVHSLMSGEMLPLFPNEADHTHRWHSPADDLSSFASKDSMFVSRVFIWLSTEIRKEPRSVKALEIVGMIDTYQNAKSGIEIDKDKIEAEILYNKLNVFRWGAFGYLGVGILLLVVIILSLLGRSKTLGVGVMFLIGAIVALFLWQSFGIGLRWYVAGRAPMSNSYETMVYVAWATALAGLLFVRKSKLVLALATFFAGVLLLVSNLNFMDPEITPLVPVLKSYWLMVHVAIITGSYGFFGIGFLIGVTSLALMVTGNKRLAPQIAELHIINQLALTIGLVLLTIGTFLGAVWANESWGRYWGWDPKESWALVSMVVYALILHARFIPALRSAYSFAVMSVAGLAAILMTFFGVNYYLTGLHSYGGGSVPPLLSIIYYVYGALAVLAVWAGIKRGAKNA</sequence>
<dbReference type="Pfam" id="PF05140">
    <property type="entry name" value="ResB"/>
    <property type="match status" value="1"/>
</dbReference>
<dbReference type="Pfam" id="PF01578">
    <property type="entry name" value="Cytochrom_C_asm"/>
    <property type="match status" value="1"/>
</dbReference>
<feature type="transmembrane region" description="Helical" evidence="6">
    <location>
        <begin position="503"/>
        <end position="523"/>
    </location>
</feature>
<keyword evidence="4 6" id="KW-1133">Transmembrane helix</keyword>
<feature type="domain" description="ResB-like" evidence="8">
    <location>
        <begin position="70"/>
        <end position="183"/>
    </location>
</feature>
<organism evidence="9 10">
    <name type="scientific">Mucinivorans hirudinis</name>
    <dbReference type="NCBI Taxonomy" id="1433126"/>
    <lineage>
        <taxon>Bacteria</taxon>
        <taxon>Pseudomonadati</taxon>
        <taxon>Bacteroidota</taxon>
        <taxon>Bacteroidia</taxon>
        <taxon>Bacteroidales</taxon>
        <taxon>Rikenellaceae</taxon>
        <taxon>Mucinivorans</taxon>
    </lineage>
</organism>
<feature type="transmembrane region" description="Helical" evidence="6">
    <location>
        <begin position="564"/>
        <end position="585"/>
    </location>
</feature>
<evidence type="ECO:0000256" key="6">
    <source>
        <dbReference type="SAM" id="Phobius"/>
    </source>
</evidence>
<evidence type="ECO:0000259" key="7">
    <source>
        <dbReference type="Pfam" id="PF01578"/>
    </source>
</evidence>
<feature type="transmembrane region" description="Helical" evidence="6">
    <location>
        <begin position="72"/>
        <end position="94"/>
    </location>
</feature>
<dbReference type="PANTHER" id="PTHR30071">
    <property type="entry name" value="HEME EXPORTER PROTEIN C"/>
    <property type="match status" value="1"/>
</dbReference>
<dbReference type="OrthoDB" id="9814290at2"/>
<feature type="transmembrane region" description="Helical" evidence="6">
    <location>
        <begin position="39"/>
        <end position="60"/>
    </location>
</feature>
<keyword evidence="3" id="KW-0201">Cytochrome c-type biogenesis</keyword>
<feature type="transmembrane region" description="Helical" evidence="6">
    <location>
        <begin position="709"/>
        <end position="733"/>
    </location>
</feature>
<dbReference type="HOGENOM" id="CLU_008710_0_0_10"/>
<dbReference type="AlphaFoldDB" id="A0A060REW9"/>
<feature type="transmembrane region" description="Helical" evidence="6">
    <location>
        <begin position="195"/>
        <end position="214"/>
    </location>
</feature>
<feature type="transmembrane region" description="Helical" evidence="6">
    <location>
        <begin position="745"/>
        <end position="767"/>
    </location>
</feature>
<dbReference type="InterPro" id="IPR023298">
    <property type="entry name" value="ATPase_P-typ_TM_dom_sf"/>
</dbReference>
<dbReference type="PATRIC" id="fig|1433126.3.peg.2994"/>
<feature type="transmembrane region" description="Helical" evidence="6">
    <location>
        <begin position="9"/>
        <end position="27"/>
    </location>
</feature>
<dbReference type="GO" id="GO:0017004">
    <property type="term" value="P:cytochrome complex assembly"/>
    <property type="evidence" value="ECO:0007669"/>
    <property type="project" value="UniProtKB-KW"/>
</dbReference>
<feature type="transmembrane region" description="Helical" evidence="6">
    <location>
        <begin position="605"/>
        <end position="628"/>
    </location>
</feature>
<gene>
    <name evidence="9" type="ORF">BN938_3027</name>
</gene>
<feature type="transmembrane region" description="Helical" evidence="6">
    <location>
        <begin position="476"/>
        <end position="496"/>
    </location>
</feature>
<evidence type="ECO:0000313" key="9">
    <source>
        <dbReference type="EMBL" id="CDN33089.1"/>
    </source>
</evidence>
<proteinExistence type="predicted"/>
<dbReference type="eggNOG" id="COG1333">
    <property type="taxonomic scope" value="Bacteria"/>
</dbReference>
<dbReference type="InterPro" id="IPR002541">
    <property type="entry name" value="Cyt_c_assembly"/>
</dbReference>
<keyword evidence="10" id="KW-1185">Reference proteome</keyword>
<evidence type="ECO:0000259" key="8">
    <source>
        <dbReference type="Pfam" id="PF05140"/>
    </source>
</evidence>
<evidence type="ECO:0000256" key="4">
    <source>
        <dbReference type="ARBA" id="ARBA00022989"/>
    </source>
</evidence>
<dbReference type="InterPro" id="IPR045062">
    <property type="entry name" value="Cyt_c_biogenesis_CcsA/CcmC"/>
</dbReference>
<protein>
    <submittedName>
        <fullName evidence="9">Putative cytochrome C-type biogenesis protein</fullName>
    </submittedName>
</protein>
<evidence type="ECO:0000256" key="3">
    <source>
        <dbReference type="ARBA" id="ARBA00022748"/>
    </source>
</evidence>
<evidence type="ECO:0000256" key="1">
    <source>
        <dbReference type="ARBA" id="ARBA00004141"/>
    </source>
</evidence>
<dbReference type="eggNOG" id="COG0755">
    <property type="taxonomic scope" value="Bacteria"/>
</dbReference>
<comment type="subcellular location">
    <subcellularLocation>
        <location evidence="1">Membrane</location>
        <topology evidence="1">Multi-pass membrane protein</topology>
    </subcellularLocation>
</comment>
<dbReference type="EMBL" id="HG934468">
    <property type="protein sequence ID" value="CDN33089.1"/>
    <property type="molecule type" value="Genomic_DNA"/>
</dbReference>
<dbReference type="GO" id="GO:0005886">
    <property type="term" value="C:plasma membrane"/>
    <property type="evidence" value="ECO:0007669"/>
    <property type="project" value="TreeGrafter"/>
</dbReference>
<keyword evidence="5 6" id="KW-0472">Membrane</keyword>
<feature type="transmembrane region" description="Helical" evidence="6">
    <location>
        <begin position="543"/>
        <end position="559"/>
    </location>
</feature>
<dbReference type="KEGG" id="rbc:BN938_3027"/>
<feature type="transmembrane region" description="Helical" evidence="6">
    <location>
        <begin position="649"/>
        <end position="669"/>
    </location>
</feature>
<accession>A0A060REW9</accession>
<evidence type="ECO:0000313" key="10">
    <source>
        <dbReference type="Proteomes" id="UP000027616"/>
    </source>
</evidence>
<dbReference type="Proteomes" id="UP000027616">
    <property type="component" value="Chromosome I"/>
</dbReference>
<feature type="transmembrane region" description="Helical" evidence="6">
    <location>
        <begin position="684"/>
        <end position="702"/>
    </location>
</feature>
<dbReference type="SUPFAM" id="SSF81665">
    <property type="entry name" value="Calcium ATPase, transmembrane domain M"/>
    <property type="match status" value="1"/>
</dbReference>